<evidence type="ECO:0000313" key="2">
    <source>
        <dbReference type="EMBL" id="ABG91991.1"/>
    </source>
</evidence>
<sequence>MSNQYRCRSLIFARRQPAQMHGAFAVVEHSDRLAQRVPGIVELRAIGDLSRESIEPTCRQPKSNPWVPTDVPHPAGDEIRARHRQRGWQKRDEVGTVTALDHPHTLSSLFARLASSRRQYCKSRRRAHEEAGQHQGTEDCPVPRPPHQAPVLGRLLRRRSADLPVPLVIIRRGRSILVSCHSHRPVPAFPASNMATVHRSTRRHFTCQATKNRAPCRSSGS</sequence>
<dbReference type="Proteomes" id="UP000008710">
    <property type="component" value="Chromosome"/>
</dbReference>
<organism evidence="2 3">
    <name type="scientific">Rhodococcus jostii (strain RHA1)</name>
    <dbReference type="NCBI Taxonomy" id="101510"/>
    <lineage>
        <taxon>Bacteria</taxon>
        <taxon>Bacillati</taxon>
        <taxon>Actinomycetota</taxon>
        <taxon>Actinomycetes</taxon>
        <taxon>Mycobacteriales</taxon>
        <taxon>Nocardiaceae</taxon>
        <taxon>Rhodococcus</taxon>
    </lineage>
</organism>
<feature type="region of interest" description="Disordered" evidence="1">
    <location>
        <begin position="121"/>
        <end position="146"/>
    </location>
</feature>
<gene>
    <name evidence="2" type="ordered locus">RHA1_ro00155</name>
</gene>
<reference evidence="3" key="1">
    <citation type="journal article" date="2006" name="Proc. Natl. Acad. Sci. U.S.A.">
        <title>The complete genome of Rhodococcus sp. RHA1 provides insights into a catabolic powerhouse.</title>
        <authorList>
            <person name="McLeod M.P."/>
            <person name="Warren R.L."/>
            <person name="Hsiao W.W.L."/>
            <person name="Araki N."/>
            <person name="Myhre M."/>
            <person name="Fernandes C."/>
            <person name="Miyazawa D."/>
            <person name="Wong W."/>
            <person name="Lillquist A.L."/>
            <person name="Wang D."/>
            <person name="Dosanjh M."/>
            <person name="Hara H."/>
            <person name="Petrescu A."/>
            <person name="Morin R.D."/>
            <person name="Yang G."/>
            <person name="Stott J.M."/>
            <person name="Schein J.E."/>
            <person name="Shin H."/>
            <person name="Smailus D."/>
            <person name="Siddiqui A.S."/>
            <person name="Marra M.A."/>
            <person name="Jones S.J.M."/>
            <person name="Holt R."/>
            <person name="Brinkman F.S.L."/>
            <person name="Miyauchi K."/>
            <person name="Fukuda M."/>
            <person name="Davies J.E."/>
            <person name="Mohn W.W."/>
            <person name="Eltis L.D."/>
        </authorList>
    </citation>
    <scope>NUCLEOTIDE SEQUENCE [LARGE SCALE GENOMIC DNA]</scope>
    <source>
        <strain evidence="3">RHA1</strain>
    </source>
</reference>
<evidence type="ECO:0000256" key="1">
    <source>
        <dbReference type="SAM" id="MobiDB-lite"/>
    </source>
</evidence>
<feature type="region of interest" description="Disordered" evidence="1">
    <location>
        <begin position="55"/>
        <end position="74"/>
    </location>
</feature>
<dbReference type="AlphaFoldDB" id="Q0SKE5"/>
<proteinExistence type="predicted"/>
<name>Q0SKE5_RHOJR</name>
<evidence type="ECO:0000313" key="3">
    <source>
        <dbReference type="Proteomes" id="UP000008710"/>
    </source>
</evidence>
<accession>Q0SKE5</accession>
<dbReference type="KEGG" id="rha:RHA1_ro00155"/>
<dbReference type="HOGENOM" id="CLU_1249823_0_0_11"/>
<dbReference type="EMBL" id="CP000431">
    <property type="protein sequence ID" value="ABG91991.1"/>
    <property type="molecule type" value="Genomic_DNA"/>
</dbReference>
<protein>
    <submittedName>
        <fullName evidence="2">Uncharacterized protein</fullName>
    </submittedName>
</protein>